<comment type="caution">
    <text evidence="2">The sequence shown here is derived from an EMBL/GenBank/DDBJ whole genome shotgun (WGS) entry which is preliminary data.</text>
</comment>
<sequence>MGLPKLFPLSACRLSPRSWAETFRALLNPRRAVSQDGFDPLFLVAGPLLLLAAVYAIALAITRFVA</sequence>
<organism evidence="2 3">
    <name type="scientific">Mesorhizobium liriopis</name>
    <dbReference type="NCBI Taxonomy" id="2953882"/>
    <lineage>
        <taxon>Bacteria</taxon>
        <taxon>Pseudomonadati</taxon>
        <taxon>Pseudomonadota</taxon>
        <taxon>Alphaproteobacteria</taxon>
        <taxon>Hyphomicrobiales</taxon>
        <taxon>Phyllobacteriaceae</taxon>
        <taxon>Mesorhizobium</taxon>
    </lineage>
</organism>
<dbReference type="EMBL" id="JAMXQS010000003">
    <property type="protein sequence ID" value="MCO6049583.1"/>
    <property type="molecule type" value="Genomic_DNA"/>
</dbReference>
<keyword evidence="1" id="KW-0472">Membrane</keyword>
<protein>
    <recommendedName>
        <fullName evidence="4">DUF2970 domain-containing protein</fullName>
    </recommendedName>
</protein>
<reference evidence="2 3" key="1">
    <citation type="submission" date="2022-06" db="EMBL/GenBank/DDBJ databases">
        <title>Mesorhizobium sp. strain RP14 Genome sequencing and assembly.</title>
        <authorList>
            <person name="Kim I."/>
        </authorList>
    </citation>
    <scope>NUCLEOTIDE SEQUENCE [LARGE SCALE GENOMIC DNA]</scope>
    <source>
        <strain evidence="3">RP14(2022)</strain>
    </source>
</reference>
<evidence type="ECO:0008006" key="4">
    <source>
        <dbReference type="Google" id="ProtNLM"/>
    </source>
</evidence>
<dbReference type="RefSeq" id="WP_252817525.1">
    <property type="nucleotide sequence ID" value="NZ_JAMXQS010000003.1"/>
</dbReference>
<evidence type="ECO:0000313" key="2">
    <source>
        <dbReference type="EMBL" id="MCO6049583.1"/>
    </source>
</evidence>
<keyword evidence="3" id="KW-1185">Reference proteome</keyword>
<name>A0ABT1C4Z5_9HYPH</name>
<dbReference type="Proteomes" id="UP001205906">
    <property type="component" value="Unassembled WGS sequence"/>
</dbReference>
<proteinExistence type="predicted"/>
<evidence type="ECO:0000256" key="1">
    <source>
        <dbReference type="SAM" id="Phobius"/>
    </source>
</evidence>
<keyword evidence="1" id="KW-0812">Transmembrane</keyword>
<evidence type="ECO:0000313" key="3">
    <source>
        <dbReference type="Proteomes" id="UP001205906"/>
    </source>
</evidence>
<gene>
    <name evidence="2" type="ORF">NGM99_07235</name>
</gene>
<keyword evidence="1" id="KW-1133">Transmembrane helix</keyword>
<feature type="transmembrane region" description="Helical" evidence="1">
    <location>
        <begin position="44"/>
        <end position="65"/>
    </location>
</feature>
<accession>A0ABT1C4Z5</accession>